<dbReference type="InterPro" id="IPR006311">
    <property type="entry name" value="TAT_signal"/>
</dbReference>
<protein>
    <submittedName>
        <fullName evidence="2">Uncharacterized protein</fullName>
    </submittedName>
</protein>
<keyword evidence="1" id="KW-0732">Signal</keyword>
<name>A0A1W6CWR8_9RHOB</name>
<dbReference type="KEGG" id="pcon:B0A89_06325"/>
<dbReference type="Proteomes" id="UP000193017">
    <property type="component" value="Chromosome"/>
</dbReference>
<gene>
    <name evidence="2" type="ORF">B0A89_06325</name>
</gene>
<dbReference type="RefSeq" id="WP_085377417.1">
    <property type="nucleotide sequence ID" value="NZ_CP020612.1"/>
</dbReference>
<dbReference type="PROSITE" id="PS51318">
    <property type="entry name" value="TAT"/>
    <property type="match status" value="1"/>
</dbReference>
<dbReference type="EMBL" id="CP020612">
    <property type="protein sequence ID" value="ARJ69301.1"/>
    <property type="molecule type" value="Genomic_DNA"/>
</dbReference>
<feature type="signal peptide" evidence="1">
    <location>
        <begin position="1"/>
        <end position="30"/>
    </location>
</feature>
<keyword evidence="3" id="KW-1185">Reference proteome</keyword>
<evidence type="ECO:0000313" key="2">
    <source>
        <dbReference type="EMBL" id="ARJ69301.1"/>
    </source>
</evidence>
<evidence type="ECO:0000256" key="1">
    <source>
        <dbReference type="SAM" id="SignalP"/>
    </source>
</evidence>
<accession>A0A1W6CWR8</accession>
<evidence type="ECO:0000313" key="3">
    <source>
        <dbReference type="Proteomes" id="UP000193017"/>
    </source>
</evidence>
<dbReference type="OrthoDB" id="7667742at2"/>
<proteinExistence type="predicted"/>
<dbReference type="PROSITE" id="PS51257">
    <property type="entry name" value="PROKAR_LIPOPROTEIN"/>
    <property type="match status" value="1"/>
</dbReference>
<dbReference type="STRING" id="1945662.B0A89_06325"/>
<dbReference type="AlphaFoldDB" id="A0A1W6CWR8"/>
<reference evidence="2 3" key="1">
    <citation type="submission" date="2017-03" db="EMBL/GenBank/DDBJ databases">
        <title>Genome sequence of Paracoccus contaminans isolated from a water microcosm.</title>
        <authorList>
            <person name="Aurass P."/>
            <person name="Karste S."/>
            <person name="Trost E."/>
            <person name="Glaeser S.P."/>
            <person name="Kaempfer P."/>
            <person name="Flieger A."/>
        </authorList>
    </citation>
    <scope>NUCLEOTIDE SEQUENCE [LARGE SCALE GENOMIC DNA]</scope>
    <source>
        <strain evidence="3">RKI 16-01929T\LMG 29738T\CCM 8701T\CIP 111112T</strain>
    </source>
</reference>
<organism evidence="2 3">
    <name type="scientific">Paracoccus contaminans</name>
    <dbReference type="NCBI Taxonomy" id="1945662"/>
    <lineage>
        <taxon>Bacteria</taxon>
        <taxon>Pseudomonadati</taxon>
        <taxon>Pseudomonadota</taxon>
        <taxon>Alphaproteobacteria</taxon>
        <taxon>Rhodobacterales</taxon>
        <taxon>Paracoccaceae</taxon>
        <taxon>Paracoccus</taxon>
    </lineage>
</organism>
<sequence length="126" mass="12773">MSRPTTRRRAVLLAAAGSVAAAIMGCSAMAQSDAVRGTITFENGAAIPKGRVLVSLDAPGAPKTALAEAASGGDARQMTFTLPAAPAPGAEIVARLERADGWLLARGSAGYAPGTPLEITLYTVMY</sequence>
<feature type="chain" id="PRO_5012303516" evidence="1">
    <location>
        <begin position="31"/>
        <end position="126"/>
    </location>
</feature>